<dbReference type="InterPro" id="IPR014188">
    <property type="entry name" value="Acrylyl-CoA_reductase_AcuI"/>
</dbReference>
<evidence type="ECO:0000313" key="3">
    <source>
        <dbReference type="Proteomes" id="UP000094469"/>
    </source>
</evidence>
<gene>
    <name evidence="2" type="ORF">BCR24_01810</name>
</gene>
<dbReference type="AlphaFoldDB" id="A0A1E5HD69"/>
<dbReference type="InterPro" id="IPR036291">
    <property type="entry name" value="NAD(P)-bd_dom_sf"/>
</dbReference>
<dbReference type="Gene3D" id="3.90.180.10">
    <property type="entry name" value="Medium-chain alcohol dehydrogenases, catalytic domain"/>
    <property type="match status" value="1"/>
</dbReference>
<dbReference type="EMBL" id="MIKC01000012">
    <property type="protein sequence ID" value="OEG22600.1"/>
    <property type="molecule type" value="Genomic_DNA"/>
</dbReference>
<dbReference type="PROSITE" id="PS50206">
    <property type="entry name" value="RHODANESE_3"/>
    <property type="match status" value="1"/>
</dbReference>
<evidence type="ECO:0000259" key="1">
    <source>
        <dbReference type="PROSITE" id="PS50206"/>
    </source>
</evidence>
<dbReference type="Pfam" id="PF08240">
    <property type="entry name" value="ADH_N"/>
    <property type="match status" value="1"/>
</dbReference>
<dbReference type="InterPro" id="IPR013154">
    <property type="entry name" value="ADH-like_N"/>
</dbReference>
<dbReference type="SUPFAM" id="SSF51735">
    <property type="entry name" value="NAD(P)-binding Rossmann-fold domains"/>
    <property type="match status" value="1"/>
</dbReference>
<dbReference type="SMART" id="SM00829">
    <property type="entry name" value="PKS_ER"/>
    <property type="match status" value="1"/>
</dbReference>
<dbReference type="InterPro" id="IPR001763">
    <property type="entry name" value="Rhodanese-like_dom"/>
</dbReference>
<accession>A0A1E5HD69</accession>
<proteinExistence type="predicted"/>
<dbReference type="InterPro" id="IPR013149">
    <property type="entry name" value="ADH-like_C"/>
</dbReference>
<keyword evidence="3" id="KW-1185">Reference proteome</keyword>
<dbReference type="InterPro" id="IPR051397">
    <property type="entry name" value="Zn-ADH-like_protein"/>
</dbReference>
<dbReference type="NCBIfam" id="TIGR02823">
    <property type="entry name" value="oxido_YhdH"/>
    <property type="match status" value="1"/>
</dbReference>
<dbReference type="GO" id="GO:0043957">
    <property type="term" value="F:acryloyl-CoA reductase (NADPH) activity"/>
    <property type="evidence" value="ECO:0007669"/>
    <property type="project" value="TreeGrafter"/>
</dbReference>
<dbReference type="PANTHER" id="PTHR43677">
    <property type="entry name" value="SHORT-CHAIN DEHYDROGENASE/REDUCTASE"/>
    <property type="match status" value="1"/>
</dbReference>
<name>A0A1E5HD69_9ENTE</name>
<dbReference type="InterPro" id="IPR020843">
    <property type="entry name" value="ER"/>
</dbReference>
<organism evidence="2 3">
    <name type="scientific">Enterococcus ureilyticus</name>
    <dbReference type="NCBI Taxonomy" id="1131292"/>
    <lineage>
        <taxon>Bacteria</taxon>
        <taxon>Bacillati</taxon>
        <taxon>Bacillota</taxon>
        <taxon>Bacilli</taxon>
        <taxon>Lactobacillales</taxon>
        <taxon>Enterococcaceae</taxon>
        <taxon>Enterococcus</taxon>
    </lineage>
</organism>
<dbReference type="STRING" id="1131292.BCR24_01810"/>
<evidence type="ECO:0000313" key="2">
    <source>
        <dbReference type="EMBL" id="OEG22600.1"/>
    </source>
</evidence>
<dbReference type="SUPFAM" id="SSF50129">
    <property type="entry name" value="GroES-like"/>
    <property type="match status" value="1"/>
</dbReference>
<dbReference type="Gene3D" id="3.40.50.720">
    <property type="entry name" value="NAD(P)-binding Rossmann-like Domain"/>
    <property type="match status" value="1"/>
</dbReference>
<reference evidence="3" key="1">
    <citation type="submission" date="2016-09" db="EMBL/GenBank/DDBJ databases">
        <authorList>
            <person name="Gulvik C.A."/>
        </authorList>
    </citation>
    <scope>NUCLEOTIDE SEQUENCE [LARGE SCALE GENOMIC DNA]</scope>
    <source>
        <strain evidence="3">LMG 26676</strain>
    </source>
</reference>
<feature type="domain" description="Rhodanese" evidence="1">
    <location>
        <begin position="139"/>
        <end position="191"/>
    </location>
</feature>
<dbReference type="OrthoDB" id="9782155at2"/>
<dbReference type="PANTHER" id="PTHR43677:SF1">
    <property type="entry name" value="ACRYLYL-COA REDUCTASE ACUI-RELATED"/>
    <property type="match status" value="1"/>
</dbReference>
<protein>
    <submittedName>
        <fullName evidence="2">NADPH:quinone reductase</fullName>
    </submittedName>
</protein>
<comment type="caution">
    <text evidence="2">The sequence shown here is derived from an EMBL/GenBank/DDBJ whole genome shotgun (WGS) entry which is preliminary data.</text>
</comment>
<dbReference type="RefSeq" id="WP_069639768.1">
    <property type="nucleotide sequence ID" value="NZ_JAFBEZ010000002.1"/>
</dbReference>
<dbReference type="Proteomes" id="UP000094469">
    <property type="component" value="Unassembled WGS sequence"/>
</dbReference>
<dbReference type="CDD" id="cd05280">
    <property type="entry name" value="MDR_yhdh_yhfp"/>
    <property type="match status" value="1"/>
</dbReference>
<sequence>MEKFSGYMVKKESETVFAALEKLELSELSEGNVTIRTAYSSVNYKDSLAAKQNGGVIRDYPMIPGIDLSGTVITSQDARFKKGQEVLVTGYGLGVTHTGGFSEIARVPADWIVPVPDGLSLKDTMVFGTAGFTAALSVQALEEHGATQDKDAAILITGASGGVGSLAIAMLHQLGYRNIYALSRKPSAIDSLKKIGATKVLLLDEWMPEKIKPLAKQTFDFVIDTVGGEITAALLSQLKYGGSIAICGNAAGIKLTASVLPFILRGINLLGIDSVNVPMTQRLVIWQRLATDLNVSTHELMNEITLKELPQTLNQLQAGTHIGRTIIKMK</sequence>
<dbReference type="InterPro" id="IPR011032">
    <property type="entry name" value="GroES-like_sf"/>
</dbReference>
<dbReference type="Pfam" id="PF00107">
    <property type="entry name" value="ADH_zinc_N"/>
    <property type="match status" value="1"/>
</dbReference>